<evidence type="ECO:0000313" key="2">
    <source>
        <dbReference type="EMBL" id="KGG95562.1"/>
    </source>
</evidence>
<protein>
    <submittedName>
        <fullName evidence="2">Uncharacterized protein</fullName>
    </submittedName>
</protein>
<feature type="region of interest" description="Disordered" evidence="1">
    <location>
        <begin position="1"/>
        <end position="45"/>
    </location>
</feature>
<comment type="caution">
    <text evidence="2">The sequence shown here is derived from an EMBL/GenBank/DDBJ whole genome shotgun (WGS) entry which is preliminary data.</text>
</comment>
<reference evidence="2 3" key="1">
    <citation type="submission" date="2013-09" db="EMBL/GenBank/DDBJ databases">
        <title>High correlation between genotypes and phenotypes of environmental bacteria Comamonas testosteroni strains.</title>
        <authorList>
            <person name="Liu L."/>
            <person name="Zhu W."/>
            <person name="Xia X."/>
            <person name="Xu B."/>
            <person name="Luo M."/>
            <person name="Wang G."/>
        </authorList>
    </citation>
    <scope>NUCLEOTIDE SEQUENCE [LARGE SCALE GENOMIC DNA]</scope>
    <source>
        <strain evidence="2 3">JL14</strain>
    </source>
</reference>
<evidence type="ECO:0000313" key="3">
    <source>
        <dbReference type="Proteomes" id="UP000029567"/>
    </source>
</evidence>
<proteinExistence type="predicted"/>
<dbReference type="AlphaFoldDB" id="A0A0E3BKU4"/>
<dbReference type="EMBL" id="AWTN01000056">
    <property type="protein sequence ID" value="KGG95562.1"/>
    <property type="molecule type" value="Genomic_DNA"/>
</dbReference>
<dbReference type="Proteomes" id="UP000029567">
    <property type="component" value="Unassembled WGS sequence"/>
</dbReference>
<sequence>MTFTTNNNPAARDMRHVPPADAARMYQPARNAGTPAPSPAPGAQVDPIREAVLAKLKEAGIHTDGKTDSALLADYTKLLRDQHAEAQDPAKAEKQAQNAAGNEFAGYSINSLIEEGAK</sequence>
<organism evidence="2 3">
    <name type="scientific">Comamonas thiooxydans</name>
    <dbReference type="NCBI Taxonomy" id="363952"/>
    <lineage>
        <taxon>Bacteria</taxon>
        <taxon>Pseudomonadati</taxon>
        <taxon>Pseudomonadota</taxon>
        <taxon>Betaproteobacteria</taxon>
        <taxon>Burkholderiales</taxon>
        <taxon>Comamonadaceae</taxon>
        <taxon>Comamonas</taxon>
    </lineage>
</organism>
<name>A0A0E3BKU4_9BURK</name>
<gene>
    <name evidence="2" type="ORF">P245_06435</name>
</gene>
<evidence type="ECO:0000256" key="1">
    <source>
        <dbReference type="SAM" id="MobiDB-lite"/>
    </source>
</evidence>
<dbReference type="RefSeq" id="WP_034378150.1">
    <property type="nucleotide sequence ID" value="NZ_AWTN01000056.1"/>
</dbReference>
<accession>A0A0E3BKU4</accession>